<comment type="similarity">
    <text evidence="2">Belongs to the NADH:flavin oxidoreductase/NADH oxidase family.</text>
</comment>
<evidence type="ECO:0000313" key="5">
    <source>
        <dbReference type="EMBL" id="MBR8131241.1"/>
    </source>
</evidence>
<dbReference type="EMBL" id="JAGSVG010000018">
    <property type="protein sequence ID" value="MBR8131241.1"/>
    <property type="molecule type" value="Genomic_DNA"/>
</dbReference>
<feature type="domain" description="NADH:flavin oxidoreductase/NADH oxidase N-terminal" evidence="4">
    <location>
        <begin position="16"/>
        <end position="343"/>
    </location>
</feature>
<dbReference type="Pfam" id="PF00724">
    <property type="entry name" value="Oxidored_FMN"/>
    <property type="match status" value="1"/>
</dbReference>
<reference evidence="5" key="1">
    <citation type="submission" date="2021-04" db="EMBL/GenBank/DDBJ databases">
        <title>A collection of bacterial strains from the Burkholderia cepacia Research Laboratory and Repository.</title>
        <authorList>
            <person name="Lipuma J."/>
            <person name="Spilker T."/>
        </authorList>
    </citation>
    <scope>NUCLEOTIDE SEQUENCE</scope>
    <source>
        <strain evidence="5">AU36012</strain>
    </source>
</reference>
<dbReference type="GO" id="GO:0005829">
    <property type="term" value="C:cytosol"/>
    <property type="evidence" value="ECO:0007669"/>
    <property type="project" value="TreeGrafter"/>
</dbReference>
<dbReference type="InterPro" id="IPR045247">
    <property type="entry name" value="Oye-like"/>
</dbReference>
<comment type="caution">
    <text evidence="5">The sequence shown here is derived from an EMBL/GenBank/DDBJ whole genome shotgun (WGS) entry which is preliminary data.</text>
</comment>
<keyword evidence="3" id="KW-0560">Oxidoreductase</keyword>
<dbReference type="FunFam" id="3.20.20.70:FF:000059">
    <property type="entry name" value="N-ethylmaleimide reductase, FMN-linked"/>
    <property type="match status" value="1"/>
</dbReference>
<gene>
    <name evidence="5" type="ORF">KDW93_20095</name>
</gene>
<dbReference type="InterPro" id="IPR013785">
    <property type="entry name" value="Aldolase_TIM"/>
</dbReference>
<name>A0AA41JKV1_9BURK</name>
<dbReference type="InterPro" id="IPR001155">
    <property type="entry name" value="OxRdtase_FMN_N"/>
</dbReference>
<sequence length="370" mass="39868">MKQLFVPARTDKDAPQLFAPVRVGRYTLANRLVMAPMTRSRAAFDGTPGAWAAEYYAQRAGVGLIVTEGTQPSDDGQGYLTTPGIYTDAHVAGWKTISDDVHARGGRLFVQLMHVGRMSHPDNTPHHRQGVAPSAIAPGVPMFTATGMQEIPAPRALTTAEVRDTVNDFRFAARRAIEAGADGVEIHGANGYLVQQFFAPNANTRTDEYGGSIENRARFAIEVAAAIADEIGADRTAIRLSPGTTLWGIDEGPEGTDLYRYLATQLDALDLAYLHVMHQGDESLLAELRARWRGTLILNRPGRTRDAIGVDVASGLADLEAYGQMVLANPDFVTRVKTGAPLNDAQRETFFGGDARGYVDYPVLSGAATA</sequence>
<accession>A0AA41JKV1</accession>
<proteinExistence type="inferred from homology"/>
<evidence type="ECO:0000256" key="1">
    <source>
        <dbReference type="ARBA" id="ARBA00001917"/>
    </source>
</evidence>
<organism evidence="5 6">
    <name type="scientific">Burkholderia ambifaria</name>
    <dbReference type="NCBI Taxonomy" id="152480"/>
    <lineage>
        <taxon>Bacteria</taxon>
        <taxon>Pseudomonadati</taxon>
        <taxon>Pseudomonadota</taxon>
        <taxon>Betaproteobacteria</taxon>
        <taxon>Burkholderiales</taxon>
        <taxon>Burkholderiaceae</taxon>
        <taxon>Burkholderia</taxon>
        <taxon>Burkholderia cepacia complex</taxon>
    </lineage>
</organism>
<dbReference type="Gene3D" id="3.20.20.70">
    <property type="entry name" value="Aldolase class I"/>
    <property type="match status" value="1"/>
</dbReference>
<evidence type="ECO:0000256" key="3">
    <source>
        <dbReference type="ARBA" id="ARBA00023002"/>
    </source>
</evidence>
<dbReference type="SUPFAM" id="SSF51395">
    <property type="entry name" value="FMN-linked oxidoreductases"/>
    <property type="match status" value="1"/>
</dbReference>
<dbReference type="RefSeq" id="WP_105789066.1">
    <property type="nucleotide sequence ID" value="NZ_CADERF010000020.1"/>
</dbReference>
<dbReference type="PANTHER" id="PTHR22893">
    <property type="entry name" value="NADH OXIDOREDUCTASE-RELATED"/>
    <property type="match status" value="1"/>
</dbReference>
<evidence type="ECO:0000313" key="6">
    <source>
        <dbReference type="Proteomes" id="UP000682266"/>
    </source>
</evidence>
<dbReference type="Proteomes" id="UP000682266">
    <property type="component" value="Unassembled WGS sequence"/>
</dbReference>
<dbReference type="GO" id="GO:0010181">
    <property type="term" value="F:FMN binding"/>
    <property type="evidence" value="ECO:0007669"/>
    <property type="project" value="InterPro"/>
</dbReference>
<comment type="cofactor">
    <cofactor evidence="1">
        <name>FMN</name>
        <dbReference type="ChEBI" id="CHEBI:58210"/>
    </cofactor>
</comment>
<protein>
    <submittedName>
        <fullName evidence="5">Alkene reductase</fullName>
    </submittedName>
</protein>
<dbReference type="PANTHER" id="PTHR22893:SF91">
    <property type="entry name" value="NADPH DEHYDROGENASE 2-RELATED"/>
    <property type="match status" value="1"/>
</dbReference>
<evidence type="ECO:0000259" key="4">
    <source>
        <dbReference type="Pfam" id="PF00724"/>
    </source>
</evidence>
<evidence type="ECO:0000256" key="2">
    <source>
        <dbReference type="ARBA" id="ARBA00005979"/>
    </source>
</evidence>
<dbReference type="AlphaFoldDB" id="A0AA41JKV1"/>
<dbReference type="CDD" id="cd02933">
    <property type="entry name" value="OYE_like_FMN"/>
    <property type="match status" value="1"/>
</dbReference>
<dbReference type="GO" id="GO:0016628">
    <property type="term" value="F:oxidoreductase activity, acting on the CH-CH group of donors, NAD or NADP as acceptor"/>
    <property type="evidence" value="ECO:0007669"/>
    <property type="project" value="UniProtKB-ARBA"/>
</dbReference>